<dbReference type="InterPro" id="IPR051609">
    <property type="entry name" value="NmrA/Isoflavone_reductase-like"/>
</dbReference>
<accession>A0A2T2N213</accession>
<dbReference type="Proteomes" id="UP000240883">
    <property type="component" value="Unassembled WGS sequence"/>
</dbReference>
<dbReference type="OrthoDB" id="419598at2759"/>
<proteinExistence type="predicted"/>
<evidence type="ECO:0000256" key="1">
    <source>
        <dbReference type="ARBA" id="ARBA00022857"/>
    </source>
</evidence>
<feature type="domain" description="NmrA-like" evidence="3">
    <location>
        <begin position="2"/>
        <end position="248"/>
    </location>
</feature>
<protein>
    <submittedName>
        <fullName evidence="4">NAD(P)-binding protein</fullName>
    </submittedName>
</protein>
<dbReference type="AlphaFoldDB" id="A0A2T2N213"/>
<evidence type="ECO:0000313" key="4">
    <source>
        <dbReference type="EMBL" id="PSN59477.1"/>
    </source>
</evidence>
<dbReference type="GO" id="GO:0016491">
    <property type="term" value="F:oxidoreductase activity"/>
    <property type="evidence" value="ECO:0007669"/>
    <property type="project" value="UniProtKB-KW"/>
</dbReference>
<gene>
    <name evidence="4" type="ORF">BS50DRAFT_614498</name>
</gene>
<evidence type="ECO:0000259" key="3">
    <source>
        <dbReference type="Pfam" id="PF05368"/>
    </source>
</evidence>
<dbReference type="Pfam" id="PF05368">
    <property type="entry name" value="NmrA"/>
    <property type="match status" value="1"/>
</dbReference>
<keyword evidence="1" id="KW-0521">NADP</keyword>
<dbReference type="PANTHER" id="PTHR47706:SF9">
    <property type="entry name" value="NMRA-LIKE DOMAIN-CONTAINING PROTEIN-RELATED"/>
    <property type="match status" value="1"/>
</dbReference>
<organism evidence="4 5">
    <name type="scientific">Corynespora cassiicola Philippines</name>
    <dbReference type="NCBI Taxonomy" id="1448308"/>
    <lineage>
        <taxon>Eukaryota</taxon>
        <taxon>Fungi</taxon>
        <taxon>Dikarya</taxon>
        <taxon>Ascomycota</taxon>
        <taxon>Pezizomycotina</taxon>
        <taxon>Dothideomycetes</taxon>
        <taxon>Pleosporomycetidae</taxon>
        <taxon>Pleosporales</taxon>
        <taxon>Corynesporascaceae</taxon>
        <taxon>Corynespora</taxon>
    </lineage>
</organism>
<name>A0A2T2N213_CORCC</name>
<dbReference type="SUPFAM" id="SSF51735">
    <property type="entry name" value="NAD(P)-binding Rossmann-fold domains"/>
    <property type="match status" value="1"/>
</dbReference>
<dbReference type="InterPro" id="IPR008030">
    <property type="entry name" value="NmrA-like"/>
</dbReference>
<keyword evidence="2" id="KW-0560">Oxidoreductase</keyword>
<dbReference type="InterPro" id="IPR036291">
    <property type="entry name" value="NAD(P)-bd_dom_sf"/>
</dbReference>
<evidence type="ECO:0000313" key="5">
    <source>
        <dbReference type="Proteomes" id="UP000240883"/>
    </source>
</evidence>
<reference evidence="4 5" key="1">
    <citation type="journal article" date="2018" name="Front. Microbiol.">
        <title>Genome-Wide Analysis of Corynespora cassiicola Leaf Fall Disease Putative Effectors.</title>
        <authorList>
            <person name="Lopez D."/>
            <person name="Ribeiro S."/>
            <person name="Label P."/>
            <person name="Fumanal B."/>
            <person name="Venisse J.S."/>
            <person name="Kohler A."/>
            <person name="de Oliveira R.R."/>
            <person name="Labutti K."/>
            <person name="Lipzen A."/>
            <person name="Lail K."/>
            <person name="Bauer D."/>
            <person name="Ohm R.A."/>
            <person name="Barry K.W."/>
            <person name="Spatafora J."/>
            <person name="Grigoriev I.V."/>
            <person name="Martin F.M."/>
            <person name="Pujade-Renaud V."/>
        </authorList>
    </citation>
    <scope>NUCLEOTIDE SEQUENCE [LARGE SCALE GENOMIC DNA]</scope>
    <source>
        <strain evidence="4 5">Philippines</strain>
    </source>
</reference>
<sequence length="320" mass="35971">MKVAIVGAAGQTGRMITNALLTQPDKFQVTALSRPTSLQKPEILELEERGVQIVKLDLAGPEEDITKALYGIDVLISTMFGLSVHDEIPLIDAAKKAGVKRFIPSFFATTAPPKGALGIRDMKEDVLNHIKLVKLPYTVVDVGWWYQATVPRLPSGRSDYALPEFQSTIPGNGNVPLLLSDIRDIGNFVARIITDPRTLNKMVLAYSEVRTHYQIWDMFNRISGEEIPRKHIAAEDIEVQIDEIKKKTPSPNDPEFFTLTLLQYQYSCGVRGDNTPENAEYLGYLSSKELYPDFKGIELETYMQEILDGKAERVYKHMKL</sequence>
<dbReference type="STRING" id="1448308.A0A2T2N213"/>
<dbReference type="PANTHER" id="PTHR47706">
    <property type="entry name" value="NMRA-LIKE FAMILY PROTEIN"/>
    <property type="match status" value="1"/>
</dbReference>
<dbReference type="EMBL" id="KZ678155">
    <property type="protein sequence ID" value="PSN59477.1"/>
    <property type="molecule type" value="Genomic_DNA"/>
</dbReference>
<dbReference type="Gene3D" id="3.40.50.720">
    <property type="entry name" value="NAD(P)-binding Rossmann-like Domain"/>
    <property type="match status" value="1"/>
</dbReference>
<dbReference type="Gene3D" id="3.90.25.10">
    <property type="entry name" value="UDP-galactose 4-epimerase, domain 1"/>
    <property type="match status" value="1"/>
</dbReference>
<evidence type="ECO:0000256" key="2">
    <source>
        <dbReference type="ARBA" id="ARBA00023002"/>
    </source>
</evidence>
<keyword evidence="5" id="KW-1185">Reference proteome</keyword>